<dbReference type="InterPro" id="IPR027469">
    <property type="entry name" value="Cation_efflux_TMD_sf"/>
</dbReference>
<gene>
    <name evidence="10" type="ORF">KP78_19040</name>
</gene>
<dbReference type="PATRIC" id="fig|889306.3.peg.1919"/>
<dbReference type="EMBL" id="JXRP01000016">
    <property type="protein sequence ID" value="KIL46786.1"/>
    <property type="molecule type" value="Genomic_DNA"/>
</dbReference>
<dbReference type="InterPro" id="IPR027470">
    <property type="entry name" value="Cation_efflux_CTD"/>
</dbReference>
<name>A0A0C2VQQ6_9BACL</name>
<dbReference type="Pfam" id="PF01545">
    <property type="entry name" value="Cation_efflux"/>
    <property type="match status" value="1"/>
</dbReference>
<dbReference type="Proteomes" id="UP000031938">
    <property type="component" value="Unassembled WGS sequence"/>
</dbReference>
<feature type="transmembrane region" description="Helical" evidence="7">
    <location>
        <begin position="82"/>
        <end position="106"/>
    </location>
</feature>
<keyword evidence="11" id="KW-1185">Reference proteome</keyword>
<dbReference type="Gene3D" id="3.30.70.1350">
    <property type="entry name" value="Cation efflux protein, cytoplasmic domain"/>
    <property type="match status" value="1"/>
</dbReference>
<evidence type="ECO:0000256" key="7">
    <source>
        <dbReference type="SAM" id="Phobius"/>
    </source>
</evidence>
<dbReference type="SUPFAM" id="SSF161111">
    <property type="entry name" value="Cation efflux protein transmembrane domain-like"/>
    <property type="match status" value="1"/>
</dbReference>
<dbReference type="GO" id="GO:0016020">
    <property type="term" value="C:membrane"/>
    <property type="evidence" value="ECO:0007669"/>
    <property type="project" value="UniProtKB-SubCell"/>
</dbReference>
<feature type="transmembrane region" description="Helical" evidence="7">
    <location>
        <begin position="118"/>
        <end position="137"/>
    </location>
</feature>
<dbReference type="PANTHER" id="PTHR43840:SF50">
    <property type="entry name" value="MANGANESE EFFLUX SYSTEM PROTEIN MNES"/>
    <property type="match status" value="1"/>
</dbReference>
<dbReference type="InterPro" id="IPR036837">
    <property type="entry name" value="Cation_efflux_CTD_sf"/>
</dbReference>
<sequence>MDLYDNLKRGERGAWISIFTYIALAVMKLIVGTLTGSEALRADGLNNTTDVVVSVAVLIGLKISRKPPDQNHHYGHMRAESIATLIAAFIMTVVAIQVLVQAGSVLLEGGAAEPPTILAGWVAILSAGIMFVVYRYNLNLSKSINSSSLFAAAQDNRADALVSIGASIGIFGSIAGFSWLDPLAAFIVGAIILKTAITIFKDAIHTLTDGFDRGEVDTITESIHDIPGIRSIQDIKGRSHGNIIFIDLTITVDPNLNVIESHDITEKIEQKVKQNHPYCQVHVHIEPDL</sequence>
<dbReference type="RefSeq" id="WP_041088193.1">
    <property type="nucleotide sequence ID" value="NZ_JXRP01000016.1"/>
</dbReference>
<feature type="transmembrane region" description="Helical" evidence="7">
    <location>
        <begin position="44"/>
        <end position="61"/>
    </location>
</feature>
<evidence type="ECO:0000313" key="11">
    <source>
        <dbReference type="Proteomes" id="UP000031938"/>
    </source>
</evidence>
<protein>
    <submittedName>
        <fullName evidence="10">Uncharacterized protein</fullName>
    </submittedName>
</protein>
<dbReference type="Pfam" id="PF16916">
    <property type="entry name" value="ZT_dimer"/>
    <property type="match status" value="1"/>
</dbReference>
<feature type="transmembrane region" description="Helical" evidence="7">
    <location>
        <begin position="12"/>
        <end position="32"/>
    </location>
</feature>
<comment type="caution">
    <text evidence="10">The sequence shown here is derived from an EMBL/GenBank/DDBJ whole genome shotgun (WGS) entry which is preliminary data.</text>
</comment>
<dbReference type="AlphaFoldDB" id="A0A0C2VQQ6"/>
<dbReference type="InterPro" id="IPR058533">
    <property type="entry name" value="Cation_efflux_TM"/>
</dbReference>
<dbReference type="PANTHER" id="PTHR43840">
    <property type="entry name" value="MITOCHONDRIAL METAL TRANSPORTER 1-RELATED"/>
    <property type="match status" value="1"/>
</dbReference>
<evidence type="ECO:0000256" key="6">
    <source>
        <dbReference type="ARBA" id="ARBA00023136"/>
    </source>
</evidence>
<evidence type="ECO:0000256" key="3">
    <source>
        <dbReference type="ARBA" id="ARBA00022448"/>
    </source>
</evidence>
<dbReference type="GO" id="GO:0008324">
    <property type="term" value="F:monoatomic cation transmembrane transporter activity"/>
    <property type="evidence" value="ECO:0007669"/>
    <property type="project" value="InterPro"/>
</dbReference>
<reference evidence="10 11" key="1">
    <citation type="submission" date="2015-01" db="EMBL/GenBank/DDBJ databases">
        <title>Genome sequencing of Jeotgalibacillus soli.</title>
        <authorList>
            <person name="Goh K.M."/>
            <person name="Chan K.-G."/>
            <person name="Yaakop A.S."/>
            <person name="Ee R."/>
            <person name="Gan H.M."/>
            <person name="Chan C.S."/>
        </authorList>
    </citation>
    <scope>NUCLEOTIDE SEQUENCE [LARGE SCALE GENOMIC DNA]</scope>
    <source>
        <strain evidence="10 11">P9</strain>
    </source>
</reference>
<dbReference type="NCBIfam" id="TIGR01297">
    <property type="entry name" value="CDF"/>
    <property type="match status" value="1"/>
</dbReference>
<accession>A0A0C2VQQ6</accession>
<dbReference type="STRING" id="889306.KP78_19040"/>
<keyword evidence="6 7" id="KW-0472">Membrane</keyword>
<proteinExistence type="inferred from homology"/>
<evidence type="ECO:0000313" key="10">
    <source>
        <dbReference type="EMBL" id="KIL46786.1"/>
    </source>
</evidence>
<dbReference type="Gene3D" id="1.20.1510.10">
    <property type="entry name" value="Cation efflux protein transmembrane domain"/>
    <property type="match status" value="1"/>
</dbReference>
<evidence type="ECO:0000259" key="9">
    <source>
        <dbReference type="Pfam" id="PF16916"/>
    </source>
</evidence>
<feature type="transmembrane region" description="Helical" evidence="7">
    <location>
        <begin position="158"/>
        <end position="177"/>
    </location>
</feature>
<evidence type="ECO:0000256" key="4">
    <source>
        <dbReference type="ARBA" id="ARBA00022692"/>
    </source>
</evidence>
<keyword evidence="5 7" id="KW-1133">Transmembrane helix</keyword>
<evidence type="ECO:0000256" key="2">
    <source>
        <dbReference type="ARBA" id="ARBA00008114"/>
    </source>
</evidence>
<comment type="similarity">
    <text evidence="2">Belongs to the cation diffusion facilitator (CDF) transporter (TC 2.A.4) family.</text>
</comment>
<keyword evidence="4 7" id="KW-0812">Transmembrane</keyword>
<evidence type="ECO:0000256" key="1">
    <source>
        <dbReference type="ARBA" id="ARBA00004141"/>
    </source>
</evidence>
<dbReference type="InterPro" id="IPR050291">
    <property type="entry name" value="CDF_Transporter"/>
</dbReference>
<comment type="subcellular location">
    <subcellularLocation>
        <location evidence="1">Membrane</location>
        <topology evidence="1">Multi-pass membrane protein</topology>
    </subcellularLocation>
</comment>
<feature type="domain" description="Cation efflux protein transmembrane" evidence="8">
    <location>
        <begin position="15"/>
        <end position="207"/>
    </location>
</feature>
<dbReference type="InterPro" id="IPR002524">
    <property type="entry name" value="Cation_efflux"/>
</dbReference>
<keyword evidence="3" id="KW-0813">Transport</keyword>
<evidence type="ECO:0000256" key="5">
    <source>
        <dbReference type="ARBA" id="ARBA00022989"/>
    </source>
</evidence>
<feature type="transmembrane region" description="Helical" evidence="7">
    <location>
        <begin position="183"/>
        <end position="200"/>
    </location>
</feature>
<evidence type="ECO:0000259" key="8">
    <source>
        <dbReference type="Pfam" id="PF01545"/>
    </source>
</evidence>
<organism evidence="10 11">
    <name type="scientific">Jeotgalibacillus soli</name>
    <dbReference type="NCBI Taxonomy" id="889306"/>
    <lineage>
        <taxon>Bacteria</taxon>
        <taxon>Bacillati</taxon>
        <taxon>Bacillota</taxon>
        <taxon>Bacilli</taxon>
        <taxon>Bacillales</taxon>
        <taxon>Caryophanaceae</taxon>
        <taxon>Jeotgalibacillus</taxon>
    </lineage>
</organism>
<dbReference type="SUPFAM" id="SSF160240">
    <property type="entry name" value="Cation efflux protein cytoplasmic domain-like"/>
    <property type="match status" value="1"/>
</dbReference>
<feature type="domain" description="Cation efflux protein cytoplasmic" evidence="9">
    <location>
        <begin position="215"/>
        <end position="287"/>
    </location>
</feature>
<dbReference type="OrthoDB" id="9806522at2"/>
<dbReference type="FunFam" id="1.20.1510.10:FF:000006">
    <property type="entry name" value="Divalent cation efflux transporter"/>
    <property type="match status" value="1"/>
</dbReference>